<name>A0A2H1WGI8_SPOFR</name>
<dbReference type="InterPro" id="IPR036445">
    <property type="entry name" value="GPCR_2_extracell_dom_sf"/>
</dbReference>
<dbReference type="InterPro" id="IPR050332">
    <property type="entry name" value="GPCR_2"/>
</dbReference>
<dbReference type="PRINTS" id="PR01127">
    <property type="entry name" value="DIUHORMONER"/>
</dbReference>
<dbReference type="PANTHER" id="PTHR45620">
    <property type="entry name" value="PDF RECEPTOR-LIKE PROTEIN-RELATED"/>
    <property type="match status" value="1"/>
</dbReference>
<accession>A0A2H1WGI8</accession>
<evidence type="ECO:0000259" key="2">
    <source>
        <dbReference type="PROSITE" id="PS50227"/>
    </source>
</evidence>
<dbReference type="Pfam" id="PF02793">
    <property type="entry name" value="HRM"/>
    <property type="match status" value="1"/>
</dbReference>
<evidence type="ECO:0000256" key="1">
    <source>
        <dbReference type="SAM" id="Phobius"/>
    </source>
</evidence>
<dbReference type="EMBL" id="ODYU01008444">
    <property type="protein sequence ID" value="SOQ52066.1"/>
    <property type="molecule type" value="Genomic_DNA"/>
</dbReference>
<dbReference type="GO" id="GO:0008528">
    <property type="term" value="F:G protein-coupled peptide receptor activity"/>
    <property type="evidence" value="ECO:0007669"/>
    <property type="project" value="TreeGrafter"/>
</dbReference>
<dbReference type="InterPro" id="IPR002001">
    <property type="entry name" value="GPCR_2_diuretic_rcpt"/>
</dbReference>
<keyword evidence="1" id="KW-0812">Transmembrane</keyword>
<dbReference type="GO" id="GO:0017046">
    <property type="term" value="F:peptide hormone binding"/>
    <property type="evidence" value="ECO:0007669"/>
    <property type="project" value="TreeGrafter"/>
</dbReference>
<evidence type="ECO:0000313" key="3">
    <source>
        <dbReference type="EMBL" id="SOQ52066.1"/>
    </source>
</evidence>
<reference evidence="3" key="1">
    <citation type="submission" date="2016-07" db="EMBL/GenBank/DDBJ databases">
        <authorList>
            <person name="Bretaudeau A."/>
        </authorList>
    </citation>
    <scope>NUCLEOTIDE SEQUENCE</scope>
    <source>
        <strain evidence="3">Rice</strain>
        <tissue evidence="3">Whole body</tissue>
    </source>
</reference>
<proteinExistence type="predicted"/>
<dbReference type="GO" id="GO:0007188">
    <property type="term" value="P:adenylate cyclase-modulating G protein-coupled receptor signaling pathway"/>
    <property type="evidence" value="ECO:0007669"/>
    <property type="project" value="TreeGrafter"/>
</dbReference>
<dbReference type="SUPFAM" id="SSF111418">
    <property type="entry name" value="Hormone receptor domain"/>
    <property type="match status" value="1"/>
</dbReference>
<dbReference type="InterPro" id="IPR017983">
    <property type="entry name" value="GPCR_2_secretin-like_CS"/>
</dbReference>
<keyword evidence="1" id="KW-0472">Membrane</keyword>
<dbReference type="PROSITE" id="PS50227">
    <property type="entry name" value="G_PROTEIN_RECEP_F2_3"/>
    <property type="match status" value="1"/>
</dbReference>
<dbReference type="AlphaFoldDB" id="A0A2H1WGI8"/>
<dbReference type="Gene3D" id="4.10.1240.10">
    <property type="entry name" value="GPCR, family 2, extracellular hormone receptor domain"/>
    <property type="match status" value="1"/>
</dbReference>
<gene>
    <name evidence="3" type="ORF">SFRICE_010829</name>
</gene>
<feature type="domain" description="G-protein coupled receptors family 2 profile 1" evidence="2">
    <location>
        <begin position="50"/>
        <end position="124"/>
    </location>
</feature>
<dbReference type="InterPro" id="IPR001879">
    <property type="entry name" value="GPCR_2_extracellular_dom"/>
</dbReference>
<dbReference type="PANTHER" id="PTHR45620:SF15">
    <property type="entry name" value="DIURETIC HORMONE 44 RECEPTOR 1-RELATED"/>
    <property type="match status" value="1"/>
</dbReference>
<dbReference type="PROSITE" id="PS00649">
    <property type="entry name" value="G_PROTEIN_RECEP_F2_1"/>
    <property type="match status" value="1"/>
</dbReference>
<sequence>MARWKLDTDKLVKVTIDVTVHRKRLYVVKLEELKTLDTDLVDNVSAKVEKCLAQNEGLAEEEFCPAYYDGLLCWDATPWNTLAVQRCFSEFHGVQYDDTQNASRMCLDGVWHNYSNYANCTERMTNVSPTDVTSLIYLAGYSLSLAVLSLAVFVFLYFKRLGYSSSKPYKEIGYTGKSSNDLSRLERGEGSVRLLLTKNHPIPNPAD</sequence>
<feature type="transmembrane region" description="Helical" evidence="1">
    <location>
        <begin position="135"/>
        <end position="158"/>
    </location>
</feature>
<keyword evidence="1" id="KW-1133">Transmembrane helix</keyword>
<organism evidence="3">
    <name type="scientific">Spodoptera frugiperda</name>
    <name type="common">Fall armyworm</name>
    <dbReference type="NCBI Taxonomy" id="7108"/>
    <lineage>
        <taxon>Eukaryota</taxon>
        <taxon>Metazoa</taxon>
        <taxon>Ecdysozoa</taxon>
        <taxon>Arthropoda</taxon>
        <taxon>Hexapoda</taxon>
        <taxon>Insecta</taxon>
        <taxon>Pterygota</taxon>
        <taxon>Neoptera</taxon>
        <taxon>Endopterygota</taxon>
        <taxon>Lepidoptera</taxon>
        <taxon>Glossata</taxon>
        <taxon>Ditrysia</taxon>
        <taxon>Noctuoidea</taxon>
        <taxon>Noctuidae</taxon>
        <taxon>Amphipyrinae</taxon>
        <taxon>Spodoptera</taxon>
    </lineage>
</organism>
<dbReference type="GO" id="GO:0005886">
    <property type="term" value="C:plasma membrane"/>
    <property type="evidence" value="ECO:0007669"/>
    <property type="project" value="TreeGrafter"/>
</dbReference>
<dbReference type="SMART" id="SM00008">
    <property type="entry name" value="HormR"/>
    <property type="match status" value="1"/>
</dbReference>
<protein>
    <submittedName>
        <fullName evidence="3">SFRICE_010829</fullName>
    </submittedName>
</protein>
<dbReference type="GO" id="GO:0008036">
    <property type="term" value="F:diuretic hormone receptor activity"/>
    <property type="evidence" value="ECO:0007669"/>
    <property type="project" value="InterPro"/>
</dbReference>